<dbReference type="GO" id="GO:0016746">
    <property type="term" value="F:acyltransferase activity"/>
    <property type="evidence" value="ECO:0007669"/>
    <property type="project" value="UniProtKB-KW"/>
</dbReference>
<dbReference type="CDD" id="cd07989">
    <property type="entry name" value="LPLAT_AGPAT-like"/>
    <property type="match status" value="1"/>
</dbReference>
<evidence type="ECO:0000256" key="7">
    <source>
        <dbReference type="SAM" id="Phobius"/>
    </source>
</evidence>
<evidence type="ECO:0000256" key="3">
    <source>
        <dbReference type="ARBA" id="ARBA00022679"/>
    </source>
</evidence>
<comment type="caution">
    <text evidence="9">The sequence shown here is derived from an EMBL/GenBank/DDBJ whole genome shotgun (WGS) entry which is preliminary data.</text>
</comment>
<keyword evidence="7" id="KW-0812">Transmembrane</keyword>
<dbReference type="PANTHER" id="PTHR10434">
    <property type="entry name" value="1-ACYL-SN-GLYCEROL-3-PHOSPHATE ACYLTRANSFERASE"/>
    <property type="match status" value="1"/>
</dbReference>
<feature type="region of interest" description="Disordered" evidence="6">
    <location>
        <begin position="1"/>
        <end position="30"/>
    </location>
</feature>
<keyword evidence="2" id="KW-0444">Lipid biosynthesis</keyword>
<reference evidence="9 10" key="1">
    <citation type="submission" date="2022-06" db="EMBL/GenBank/DDBJ databases">
        <title>Endosaccharibacter gen. nov., sp. nov., endophytic bacteria isolated from sugarcane.</title>
        <authorList>
            <person name="Pitiwittayakul N."/>
            <person name="Yukphan P."/>
            <person name="Charoenyingcharoen P."/>
            <person name="Tanasupawat S."/>
        </authorList>
    </citation>
    <scope>NUCLEOTIDE SEQUENCE [LARGE SCALE GENOMIC DNA]</scope>
    <source>
        <strain evidence="9 10">KSS8</strain>
    </source>
</reference>
<evidence type="ECO:0000259" key="8">
    <source>
        <dbReference type="SMART" id="SM00563"/>
    </source>
</evidence>
<feature type="domain" description="Phospholipid/glycerol acyltransferase" evidence="8">
    <location>
        <begin position="132"/>
        <end position="253"/>
    </location>
</feature>
<gene>
    <name evidence="9" type="ORF">NFI95_14920</name>
</gene>
<dbReference type="Pfam" id="PF01553">
    <property type="entry name" value="Acyltransferase"/>
    <property type="match status" value="1"/>
</dbReference>
<dbReference type="SUPFAM" id="SSF69593">
    <property type="entry name" value="Glycerol-3-phosphate (1)-acyltransferase"/>
    <property type="match status" value="1"/>
</dbReference>
<keyword evidence="7" id="KW-1133">Transmembrane helix</keyword>
<evidence type="ECO:0000256" key="2">
    <source>
        <dbReference type="ARBA" id="ARBA00022516"/>
    </source>
</evidence>
<protein>
    <submittedName>
        <fullName evidence="9">1-acyl-sn-glycerol-3-phosphate acyltransferase</fullName>
    </submittedName>
</protein>
<evidence type="ECO:0000256" key="5">
    <source>
        <dbReference type="ARBA" id="ARBA00023315"/>
    </source>
</evidence>
<evidence type="ECO:0000313" key="10">
    <source>
        <dbReference type="Proteomes" id="UP001524587"/>
    </source>
</evidence>
<evidence type="ECO:0000256" key="6">
    <source>
        <dbReference type="SAM" id="MobiDB-lite"/>
    </source>
</evidence>
<keyword evidence="10" id="KW-1185">Reference proteome</keyword>
<keyword evidence="3" id="KW-0808">Transferase</keyword>
<dbReference type="SMART" id="SM00563">
    <property type="entry name" value="PlsC"/>
    <property type="match status" value="1"/>
</dbReference>
<keyword evidence="4" id="KW-0443">Lipid metabolism</keyword>
<dbReference type="EMBL" id="JAMSKV010000015">
    <property type="protein sequence ID" value="MCQ8279735.1"/>
    <property type="molecule type" value="Genomic_DNA"/>
</dbReference>
<evidence type="ECO:0000313" key="9">
    <source>
        <dbReference type="EMBL" id="MCQ8279735.1"/>
    </source>
</evidence>
<organism evidence="9 10">
    <name type="scientific">Endosaccharibacter trunci</name>
    <dbReference type="NCBI Taxonomy" id="2812733"/>
    <lineage>
        <taxon>Bacteria</taxon>
        <taxon>Pseudomonadati</taxon>
        <taxon>Pseudomonadota</taxon>
        <taxon>Alphaproteobacteria</taxon>
        <taxon>Acetobacterales</taxon>
        <taxon>Acetobacteraceae</taxon>
        <taxon>Endosaccharibacter</taxon>
    </lineage>
</organism>
<dbReference type="Proteomes" id="UP001524587">
    <property type="component" value="Unassembled WGS sequence"/>
</dbReference>
<dbReference type="RefSeq" id="WP_422865221.1">
    <property type="nucleotide sequence ID" value="NZ_JAMSKV010000015.1"/>
</dbReference>
<comment type="pathway">
    <text evidence="1">Lipid metabolism.</text>
</comment>
<sequence>MQAASGGRSRHAVRPAPPIPSPSIAPSQELGHKRRMPLLSEWDDPSLERRLPGPSRATRLARNLRVARRIVLILGWTALSCVVQSAMLILPGRGKVVFAACYWSVVSRLMGMRVRVLGKPAGQAPRSERRPVIYVCNHSSWIDVPVLGGKLHACFVAKEEVGGWPLVGTVARLGRTLFVSRQRKATGRERDDMSLRLKAGDDLILFPEGTSSDGSRVLPFHSSFFAAAKGGATAEPPALGEIPLIQPVSVVYDQLGTLPVGRANRTVFSWYGDMDLAPHFIQLARWRGMRASIWLHDPLDPVDFASRKALSQAAWTAIARGCGELRQNRAERQA</sequence>
<evidence type="ECO:0000256" key="4">
    <source>
        <dbReference type="ARBA" id="ARBA00023098"/>
    </source>
</evidence>
<feature type="transmembrane region" description="Helical" evidence="7">
    <location>
        <begin position="70"/>
        <end position="90"/>
    </location>
</feature>
<keyword evidence="5 9" id="KW-0012">Acyltransferase</keyword>
<keyword evidence="7" id="KW-0472">Membrane</keyword>
<dbReference type="PANTHER" id="PTHR10434:SF64">
    <property type="entry name" value="1-ACYL-SN-GLYCEROL-3-PHOSPHATE ACYLTRANSFERASE-RELATED"/>
    <property type="match status" value="1"/>
</dbReference>
<accession>A0ABT1WBE3</accession>
<name>A0ABT1WBE3_9PROT</name>
<proteinExistence type="predicted"/>
<dbReference type="InterPro" id="IPR002123">
    <property type="entry name" value="Plipid/glycerol_acylTrfase"/>
</dbReference>
<evidence type="ECO:0000256" key="1">
    <source>
        <dbReference type="ARBA" id="ARBA00005189"/>
    </source>
</evidence>